<evidence type="ECO:0000313" key="3">
    <source>
        <dbReference type="EMBL" id="GGK39136.1"/>
    </source>
</evidence>
<dbReference type="EMBL" id="BMQC01000015">
    <property type="protein sequence ID" value="GGK39136.1"/>
    <property type="molecule type" value="Genomic_DNA"/>
</dbReference>
<feature type="signal peptide" evidence="2">
    <location>
        <begin position="1"/>
        <end position="29"/>
    </location>
</feature>
<evidence type="ECO:0000313" key="4">
    <source>
        <dbReference type="Proteomes" id="UP000662200"/>
    </source>
</evidence>
<evidence type="ECO:0000256" key="2">
    <source>
        <dbReference type="SAM" id="SignalP"/>
    </source>
</evidence>
<reference evidence="3" key="2">
    <citation type="submission" date="2020-09" db="EMBL/GenBank/DDBJ databases">
        <authorList>
            <person name="Sun Q."/>
            <person name="Ohkuma M."/>
        </authorList>
    </citation>
    <scope>NUCLEOTIDE SEQUENCE</scope>
    <source>
        <strain evidence="3">JCM 3091</strain>
    </source>
</reference>
<gene>
    <name evidence="3" type="ORF">GCM10010124_34950</name>
</gene>
<dbReference type="Proteomes" id="UP000662200">
    <property type="component" value="Unassembled WGS sequence"/>
</dbReference>
<feature type="chain" id="PRO_5035285728" evidence="2">
    <location>
        <begin position="30"/>
        <end position="197"/>
    </location>
</feature>
<keyword evidence="4" id="KW-1185">Reference proteome</keyword>
<keyword evidence="2" id="KW-0732">Signal</keyword>
<organism evidence="3 4">
    <name type="scientific">Pilimelia terevasa</name>
    <dbReference type="NCBI Taxonomy" id="53372"/>
    <lineage>
        <taxon>Bacteria</taxon>
        <taxon>Bacillati</taxon>
        <taxon>Actinomycetota</taxon>
        <taxon>Actinomycetes</taxon>
        <taxon>Micromonosporales</taxon>
        <taxon>Micromonosporaceae</taxon>
        <taxon>Pilimelia</taxon>
    </lineage>
</organism>
<feature type="region of interest" description="Disordered" evidence="1">
    <location>
        <begin position="173"/>
        <end position="197"/>
    </location>
</feature>
<protein>
    <submittedName>
        <fullName evidence="3">Uncharacterized protein</fullName>
    </submittedName>
</protein>
<name>A0A8J3FL80_9ACTN</name>
<reference evidence="3" key="1">
    <citation type="journal article" date="2014" name="Int. J. Syst. Evol. Microbiol.">
        <title>Complete genome sequence of Corynebacterium casei LMG S-19264T (=DSM 44701T), isolated from a smear-ripened cheese.</title>
        <authorList>
            <consortium name="US DOE Joint Genome Institute (JGI-PGF)"/>
            <person name="Walter F."/>
            <person name="Albersmeier A."/>
            <person name="Kalinowski J."/>
            <person name="Ruckert C."/>
        </authorList>
    </citation>
    <scope>NUCLEOTIDE SEQUENCE</scope>
    <source>
        <strain evidence="3">JCM 3091</strain>
    </source>
</reference>
<dbReference type="RefSeq" id="WP_189115422.1">
    <property type="nucleotide sequence ID" value="NZ_BMQC01000015.1"/>
</dbReference>
<evidence type="ECO:0000256" key="1">
    <source>
        <dbReference type="SAM" id="MobiDB-lite"/>
    </source>
</evidence>
<proteinExistence type="predicted"/>
<sequence>MTRLINPLTVAALALAPALGVGLLAPAHAAPTLRTAITDPAGDVTDDEDTAVTAPYADIVSADGRRIGDKLELRYTTAQALSPLHDPNWDSEDTHTDFTLDTDNDGKEDFTVAYGLADGALYAEVTKADDHDDPPVLCTGTATYTNNAHVATVPLSCLGNPARAGYQVDTSYDLDAQDDDSPTGSDAAPEAGFADIG</sequence>
<accession>A0A8J3FL80</accession>
<comment type="caution">
    <text evidence="3">The sequence shown here is derived from an EMBL/GenBank/DDBJ whole genome shotgun (WGS) entry which is preliminary data.</text>
</comment>
<dbReference type="AlphaFoldDB" id="A0A8J3FL80"/>